<gene>
    <name evidence="1" type="ORF">VHEMI04333</name>
</gene>
<dbReference type="AlphaFoldDB" id="A0A0A1TDY6"/>
<organism evidence="1 2">
    <name type="scientific">[Torrubiella] hemipterigena</name>
    <dbReference type="NCBI Taxonomy" id="1531966"/>
    <lineage>
        <taxon>Eukaryota</taxon>
        <taxon>Fungi</taxon>
        <taxon>Dikarya</taxon>
        <taxon>Ascomycota</taxon>
        <taxon>Pezizomycotina</taxon>
        <taxon>Sordariomycetes</taxon>
        <taxon>Hypocreomycetidae</taxon>
        <taxon>Hypocreales</taxon>
        <taxon>Clavicipitaceae</taxon>
        <taxon>Clavicipitaceae incertae sedis</taxon>
        <taxon>'Torrubiella' clade</taxon>
    </lineage>
</organism>
<sequence>MESSTISMSHWLCMPPSPLRGSSASSAAAYYIARTCDYAAGRKNCDGAPAPIAPPKGLRMVVGDPYLRRIR</sequence>
<dbReference type="Proteomes" id="UP000039046">
    <property type="component" value="Unassembled WGS sequence"/>
</dbReference>
<reference evidence="1 2" key="1">
    <citation type="journal article" date="2015" name="Genome Announc.">
        <title>Draft Genome Sequence and Gene Annotation of the Entomopathogenic Fungus Verticillium hemipterigenum.</title>
        <authorList>
            <person name="Horn F."/>
            <person name="Habel A."/>
            <person name="Scharf D.H."/>
            <person name="Dworschak J."/>
            <person name="Brakhage A.A."/>
            <person name="Guthke R."/>
            <person name="Hertweck C."/>
            <person name="Linde J."/>
        </authorList>
    </citation>
    <scope>NUCLEOTIDE SEQUENCE [LARGE SCALE GENOMIC DNA]</scope>
</reference>
<evidence type="ECO:0000313" key="2">
    <source>
        <dbReference type="Proteomes" id="UP000039046"/>
    </source>
</evidence>
<dbReference type="OrthoDB" id="74764at2759"/>
<name>A0A0A1TDY6_9HYPO</name>
<evidence type="ECO:0000313" key="1">
    <source>
        <dbReference type="EMBL" id="CEJ87191.1"/>
    </source>
</evidence>
<accession>A0A0A1TDY6</accession>
<dbReference type="STRING" id="1531966.A0A0A1TDY6"/>
<dbReference type="HOGENOM" id="CLU_2741827_0_0_1"/>
<proteinExistence type="predicted"/>
<dbReference type="EMBL" id="CDHN01000002">
    <property type="protein sequence ID" value="CEJ87191.1"/>
    <property type="molecule type" value="Genomic_DNA"/>
</dbReference>
<protein>
    <submittedName>
        <fullName evidence="1">Putative WSC domain-containing protein</fullName>
    </submittedName>
</protein>
<keyword evidence="2" id="KW-1185">Reference proteome</keyword>